<feature type="transmembrane region" description="Helical" evidence="5">
    <location>
        <begin position="91"/>
        <end position="114"/>
    </location>
</feature>
<evidence type="ECO:0000256" key="2">
    <source>
        <dbReference type="ARBA" id="ARBA00022692"/>
    </source>
</evidence>
<evidence type="ECO:0000256" key="4">
    <source>
        <dbReference type="ARBA" id="ARBA00023136"/>
    </source>
</evidence>
<dbReference type="InterPro" id="IPR007267">
    <property type="entry name" value="GtrA_DPMS_TM"/>
</dbReference>
<organism evidence="7">
    <name type="scientific">Schaalia odontolytica</name>
    <dbReference type="NCBI Taxonomy" id="1660"/>
    <lineage>
        <taxon>Bacteria</taxon>
        <taxon>Bacillati</taxon>
        <taxon>Actinomycetota</taxon>
        <taxon>Actinomycetes</taxon>
        <taxon>Actinomycetales</taxon>
        <taxon>Actinomycetaceae</taxon>
        <taxon>Schaalia</taxon>
    </lineage>
</organism>
<keyword evidence="4 5" id="KW-0472">Membrane</keyword>
<feature type="transmembrane region" description="Helical" evidence="5">
    <location>
        <begin position="120"/>
        <end position="141"/>
    </location>
</feature>
<feature type="transmembrane region" description="Helical" evidence="5">
    <location>
        <begin position="50"/>
        <end position="70"/>
    </location>
</feature>
<evidence type="ECO:0000256" key="5">
    <source>
        <dbReference type="SAM" id="Phobius"/>
    </source>
</evidence>
<dbReference type="GO" id="GO:0016020">
    <property type="term" value="C:membrane"/>
    <property type="evidence" value="ECO:0007669"/>
    <property type="project" value="UniProtKB-SubCell"/>
</dbReference>
<dbReference type="Pfam" id="PF04138">
    <property type="entry name" value="GtrA_DPMS_TM"/>
    <property type="match status" value="1"/>
</dbReference>
<proteinExistence type="predicted"/>
<feature type="domain" description="GtrA/DPMS transmembrane" evidence="6">
    <location>
        <begin position="37"/>
        <end position="148"/>
    </location>
</feature>
<dbReference type="GO" id="GO:0000271">
    <property type="term" value="P:polysaccharide biosynthetic process"/>
    <property type="evidence" value="ECO:0007669"/>
    <property type="project" value="InterPro"/>
</dbReference>
<keyword evidence="3 5" id="KW-1133">Transmembrane helix</keyword>
<comment type="subcellular location">
    <subcellularLocation>
        <location evidence="1">Membrane</location>
        <topology evidence="1">Multi-pass membrane protein</topology>
    </subcellularLocation>
</comment>
<evidence type="ECO:0000256" key="1">
    <source>
        <dbReference type="ARBA" id="ARBA00004141"/>
    </source>
</evidence>
<sequence>MNTNAALQTQGQTATTFASALSAKLVDTIRTNARVLRYLASSLSSTALDYTMLLILNATIGGVFLPVALARVSSCSLNFALNRKVFNARGGIVATAIRYAIMAASVMTMSYLMIQALVSAGMALWMASLTANTSLFIVNYLGQNFFVFGTLADLRTSISEAVAGLQQAATRVTGILSSMLARIAGRDLVLAA</sequence>
<reference evidence="7" key="1">
    <citation type="submission" date="2019-11" db="EMBL/GenBank/DDBJ databases">
        <authorList>
            <person name="Feng L."/>
        </authorList>
    </citation>
    <scope>NUCLEOTIDE SEQUENCE</scope>
    <source>
        <strain evidence="7">AodontolyticusLFYP35</strain>
    </source>
</reference>
<evidence type="ECO:0000256" key="3">
    <source>
        <dbReference type="ARBA" id="ARBA00022989"/>
    </source>
</evidence>
<evidence type="ECO:0000313" key="7">
    <source>
        <dbReference type="EMBL" id="VYS89319.1"/>
    </source>
</evidence>
<name>A0A6N2S8P8_9ACTO</name>
<evidence type="ECO:0000259" key="6">
    <source>
        <dbReference type="Pfam" id="PF04138"/>
    </source>
</evidence>
<keyword evidence="2 5" id="KW-0812">Transmembrane</keyword>
<dbReference type="AlphaFoldDB" id="A0A6N2S8P8"/>
<dbReference type="EMBL" id="CACRSM010000002">
    <property type="protein sequence ID" value="VYS89319.1"/>
    <property type="molecule type" value="Genomic_DNA"/>
</dbReference>
<protein>
    <submittedName>
        <fullName evidence="7">GtrA-like protein</fullName>
    </submittedName>
</protein>
<accession>A0A6N2S8P8</accession>
<gene>
    <name evidence="7" type="ORF">AOLFYP35_00729</name>
</gene>